<dbReference type="PANTHER" id="PTHR24240">
    <property type="entry name" value="OPSIN"/>
    <property type="match status" value="1"/>
</dbReference>
<proteinExistence type="inferred from homology"/>
<dbReference type="InterPro" id="IPR000276">
    <property type="entry name" value="GPCR_Rhodpsn"/>
</dbReference>
<keyword evidence="5 10" id="KW-0472">Membrane</keyword>
<dbReference type="AlphaFoldDB" id="A0A8J1XY92"/>
<feature type="transmembrane region" description="Helical" evidence="10">
    <location>
        <begin position="70"/>
        <end position="89"/>
    </location>
</feature>
<evidence type="ECO:0000256" key="7">
    <source>
        <dbReference type="ARBA" id="ARBA00023224"/>
    </source>
</evidence>
<comment type="similarity">
    <text evidence="8">Belongs to the G-protein coupled receptor 1 family.</text>
</comment>
<dbReference type="EMBL" id="CAIIXF020000009">
    <property type="protein sequence ID" value="CAH1795597.1"/>
    <property type="molecule type" value="Genomic_DNA"/>
</dbReference>
<keyword evidence="4 8" id="KW-0297">G-protein coupled receptor</keyword>
<dbReference type="GO" id="GO:0004930">
    <property type="term" value="F:G protein-coupled receptor activity"/>
    <property type="evidence" value="ECO:0007669"/>
    <property type="project" value="UniProtKB-KW"/>
</dbReference>
<name>A0A8J1XY92_OWEFU</name>
<dbReference type="Gene3D" id="1.20.1070.10">
    <property type="entry name" value="Rhodopsin 7-helix transmembrane proteins"/>
    <property type="match status" value="1"/>
</dbReference>
<feature type="transmembrane region" description="Helical" evidence="10">
    <location>
        <begin position="294"/>
        <end position="314"/>
    </location>
</feature>
<feature type="transmembrane region" description="Helical" evidence="10">
    <location>
        <begin position="35"/>
        <end position="58"/>
    </location>
</feature>
<accession>A0A8J1XY92</accession>
<evidence type="ECO:0000313" key="12">
    <source>
        <dbReference type="Proteomes" id="UP000749559"/>
    </source>
</evidence>
<dbReference type="Pfam" id="PF00001">
    <property type="entry name" value="7tm_1"/>
    <property type="match status" value="1"/>
</dbReference>
<feature type="transmembrane region" description="Helical" evidence="10">
    <location>
        <begin position="326"/>
        <end position="349"/>
    </location>
</feature>
<sequence>MNAQTPTFNISGQGRGISFQDAEQVRKNMTFMSLFVLYEALLSVVGIVGNSIIIGTIATVKTMQTLPNKFMISLASADLLVTMILQPLMMVGALKGERFIVETQGLCATIAFVCVVSCITSSGNIMLISVNRYIRICKEKWYKSIYSKRTVTLMILAAWCHGLLWYIFLWVGWSEVTFERKQFTCFYNRHKDFSYVIVVAIVACFIPVSVNCLAYLQIFFKVRESRKRIDAFRKPTTNKEIPSTTAVNKEIPKTGPSSPPAVGLSEQSTNGGSPHAATKQAIKKDTATSNDIKLARMLFIMFTVYCMLCGPYAIMCLFDRNDELSLYWYAILGHMFHSNSAVNFFIYGLTNNTYRNGFSLFFKNIKYRMF</sequence>
<organism evidence="11 12">
    <name type="scientific">Owenia fusiformis</name>
    <name type="common">Polychaete worm</name>
    <dbReference type="NCBI Taxonomy" id="6347"/>
    <lineage>
        <taxon>Eukaryota</taxon>
        <taxon>Metazoa</taxon>
        <taxon>Spiralia</taxon>
        <taxon>Lophotrochozoa</taxon>
        <taxon>Annelida</taxon>
        <taxon>Polychaeta</taxon>
        <taxon>Sedentaria</taxon>
        <taxon>Canalipalpata</taxon>
        <taxon>Sabellida</taxon>
        <taxon>Oweniida</taxon>
        <taxon>Oweniidae</taxon>
        <taxon>Owenia</taxon>
    </lineage>
</organism>
<feature type="transmembrane region" description="Helical" evidence="10">
    <location>
        <begin position="151"/>
        <end position="173"/>
    </location>
</feature>
<evidence type="ECO:0000256" key="4">
    <source>
        <dbReference type="ARBA" id="ARBA00023040"/>
    </source>
</evidence>
<dbReference type="InterPro" id="IPR017452">
    <property type="entry name" value="GPCR_Rhodpsn_7TM"/>
</dbReference>
<evidence type="ECO:0000256" key="8">
    <source>
        <dbReference type="RuleBase" id="RU000688"/>
    </source>
</evidence>
<dbReference type="CDD" id="cd00637">
    <property type="entry name" value="7tm_classA_rhodopsin-like"/>
    <property type="match status" value="1"/>
</dbReference>
<reference evidence="11" key="1">
    <citation type="submission" date="2022-03" db="EMBL/GenBank/DDBJ databases">
        <authorList>
            <person name="Martin C."/>
        </authorList>
    </citation>
    <scope>NUCLEOTIDE SEQUENCE</scope>
</reference>
<gene>
    <name evidence="11" type="ORF">OFUS_LOCUS20116</name>
</gene>
<evidence type="ECO:0000256" key="3">
    <source>
        <dbReference type="ARBA" id="ARBA00022989"/>
    </source>
</evidence>
<evidence type="ECO:0000256" key="5">
    <source>
        <dbReference type="ARBA" id="ARBA00023136"/>
    </source>
</evidence>
<dbReference type="PROSITE" id="PS00237">
    <property type="entry name" value="G_PROTEIN_RECEP_F1_1"/>
    <property type="match status" value="1"/>
</dbReference>
<keyword evidence="12" id="KW-1185">Reference proteome</keyword>
<dbReference type="GO" id="GO:0016020">
    <property type="term" value="C:membrane"/>
    <property type="evidence" value="ECO:0007669"/>
    <property type="project" value="UniProtKB-SubCell"/>
</dbReference>
<keyword evidence="3 10" id="KW-1133">Transmembrane helix</keyword>
<dbReference type="PROSITE" id="PS50262">
    <property type="entry name" value="G_PROTEIN_RECEP_F1_2"/>
    <property type="match status" value="1"/>
</dbReference>
<evidence type="ECO:0000256" key="9">
    <source>
        <dbReference type="SAM" id="MobiDB-lite"/>
    </source>
</evidence>
<feature type="transmembrane region" description="Helical" evidence="10">
    <location>
        <begin position="193"/>
        <end position="218"/>
    </location>
</feature>
<dbReference type="OrthoDB" id="2101615at2759"/>
<feature type="region of interest" description="Disordered" evidence="9">
    <location>
        <begin position="248"/>
        <end position="280"/>
    </location>
</feature>
<dbReference type="SUPFAM" id="SSF81321">
    <property type="entry name" value="Family A G protein-coupled receptor-like"/>
    <property type="match status" value="1"/>
</dbReference>
<keyword evidence="6 8" id="KW-0675">Receptor</keyword>
<evidence type="ECO:0000313" key="11">
    <source>
        <dbReference type="EMBL" id="CAH1795597.1"/>
    </source>
</evidence>
<evidence type="ECO:0000256" key="10">
    <source>
        <dbReference type="SAM" id="Phobius"/>
    </source>
</evidence>
<dbReference type="PRINTS" id="PR00237">
    <property type="entry name" value="GPCRRHODOPSN"/>
</dbReference>
<evidence type="ECO:0000256" key="2">
    <source>
        <dbReference type="ARBA" id="ARBA00022692"/>
    </source>
</evidence>
<dbReference type="InterPro" id="IPR050125">
    <property type="entry name" value="GPCR_opsins"/>
</dbReference>
<evidence type="ECO:0000256" key="1">
    <source>
        <dbReference type="ARBA" id="ARBA00004141"/>
    </source>
</evidence>
<protein>
    <submittedName>
        <fullName evidence="11">Uncharacterized protein</fullName>
    </submittedName>
</protein>
<keyword evidence="2 8" id="KW-0812">Transmembrane</keyword>
<comment type="subcellular location">
    <subcellularLocation>
        <location evidence="1">Membrane</location>
        <topology evidence="1">Multi-pass membrane protein</topology>
    </subcellularLocation>
</comment>
<dbReference type="Proteomes" id="UP000749559">
    <property type="component" value="Unassembled WGS sequence"/>
</dbReference>
<feature type="transmembrane region" description="Helical" evidence="10">
    <location>
        <begin position="109"/>
        <end position="130"/>
    </location>
</feature>
<comment type="caution">
    <text evidence="11">The sequence shown here is derived from an EMBL/GenBank/DDBJ whole genome shotgun (WGS) entry which is preliminary data.</text>
</comment>
<evidence type="ECO:0000256" key="6">
    <source>
        <dbReference type="ARBA" id="ARBA00023170"/>
    </source>
</evidence>
<keyword evidence="7 8" id="KW-0807">Transducer</keyword>